<feature type="transmembrane region" description="Helical" evidence="2">
    <location>
        <begin position="45"/>
        <end position="65"/>
    </location>
</feature>
<keyword evidence="2" id="KW-0812">Transmembrane</keyword>
<keyword evidence="2" id="KW-0472">Membrane</keyword>
<accession>A0A4Y5YJB6</accession>
<proteinExistence type="predicted"/>
<dbReference type="RefSeq" id="WP_140235315.1">
    <property type="nucleotide sequence ID" value="NZ_CP041036.1"/>
</dbReference>
<feature type="compositionally biased region" description="Low complexity" evidence="1">
    <location>
        <begin position="175"/>
        <end position="188"/>
    </location>
</feature>
<dbReference type="Pfam" id="PF13432">
    <property type="entry name" value="TPR_16"/>
    <property type="match status" value="1"/>
</dbReference>
<feature type="region of interest" description="Disordered" evidence="1">
    <location>
        <begin position="141"/>
        <end position="215"/>
    </location>
</feature>
<dbReference type="Gene3D" id="1.25.40.10">
    <property type="entry name" value="Tetratricopeptide repeat domain"/>
    <property type="match status" value="2"/>
</dbReference>
<feature type="compositionally biased region" description="Polar residues" evidence="1">
    <location>
        <begin position="161"/>
        <end position="173"/>
    </location>
</feature>
<evidence type="ECO:0000313" key="4">
    <source>
        <dbReference type="Proteomes" id="UP000319809"/>
    </source>
</evidence>
<dbReference type="AlphaFoldDB" id="A0A4Y5YJB6"/>
<sequence length="465" mass="51389">MSVIIKMLKDLELRQQSETGIPPTQPAGEFVRPQIQYQSTAKSRLPLISLIVVAILLIPTLWFGVSIYRQANNEIVSELASISSIVARETESLDVNLPQKNDGLDVEQSKLVLNPTSTPMQTSALVSTAVITQNAARIRDQISMPGSPSVDTAPVLDDDTMSLSPASQRQDSVNVPETVETPTLLTTTEDSDKSSFTDANKAVPSKTVNNNTISNNVVPDSIESAKVSPNKNASNNIEATQGLTTEQASASSIQESVTRQMPAGMTVKEVVLTKAQMAQLQYRKAMNAEQEQRLDDATGYYLEAIVLQPSLHKARKQLLAIYYAQHNLIAVMRLLESGISLFPQQWEFYVILSQIQTEMKAYDKALSTLDMIPDNSTWARDKWVAQTELAQSSKNFFLAESAYRNLLVSESTNSRWWMGLGYALDSQKKYSQAAQAYRSALSYEGLSTSAMTFIETRLDQLGENR</sequence>
<keyword evidence="4" id="KW-1185">Reference proteome</keyword>
<dbReference type="Proteomes" id="UP000319809">
    <property type="component" value="Chromosome"/>
</dbReference>
<gene>
    <name evidence="3" type="ORF">FH971_18810</name>
</gene>
<protein>
    <submittedName>
        <fullName evidence="3">Uncharacterized protein</fullName>
    </submittedName>
</protein>
<dbReference type="SMART" id="SM00028">
    <property type="entry name" value="TPR"/>
    <property type="match status" value="2"/>
</dbReference>
<dbReference type="EMBL" id="CP041036">
    <property type="protein sequence ID" value="QDE32837.1"/>
    <property type="molecule type" value="Genomic_DNA"/>
</dbReference>
<reference evidence="3 4" key="1">
    <citation type="submission" date="2019-06" db="EMBL/GenBank/DDBJ databases">
        <title>The genome of Shewanella sp. SM1901.</title>
        <authorList>
            <person name="Cha Q."/>
        </authorList>
    </citation>
    <scope>NUCLEOTIDE SEQUENCE [LARGE SCALE GENOMIC DNA]</scope>
    <source>
        <strain evidence="3 4">SM1901</strain>
    </source>
</reference>
<dbReference type="KEGG" id="spol:FH971_18810"/>
<dbReference type="InterPro" id="IPR019734">
    <property type="entry name" value="TPR_rpt"/>
</dbReference>
<name>A0A4Y5YJB6_9GAMM</name>
<keyword evidence="2" id="KW-1133">Transmembrane helix</keyword>
<evidence type="ECO:0000313" key="3">
    <source>
        <dbReference type="EMBL" id="QDE32837.1"/>
    </source>
</evidence>
<dbReference type="InterPro" id="IPR011990">
    <property type="entry name" value="TPR-like_helical_dom_sf"/>
</dbReference>
<dbReference type="SUPFAM" id="SSF48452">
    <property type="entry name" value="TPR-like"/>
    <property type="match status" value="1"/>
</dbReference>
<evidence type="ECO:0000256" key="2">
    <source>
        <dbReference type="SAM" id="Phobius"/>
    </source>
</evidence>
<organism evidence="3 4">
    <name type="scientific">Shewanella polaris</name>
    <dbReference type="NCBI Taxonomy" id="2588449"/>
    <lineage>
        <taxon>Bacteria</taxon>
        <taxon>Pseudomonadati</taxon>
        <taxon>Pseudomonadota</taxon>
        <taxon>Gammaproteobacteria</taxon>
        <taxon>Alteromonadales</taxon>
        <taxon>Shewanellaceae</taxon>
        <taxon>Shewanella</taxon>
    </lineage>
</organism>
<evidence type="ECO:0000256" key="1">
    <source>
        <dbReference type="SAM" id="MobiDB-lite"/>
    </source>
</evidence>